<feature type="domain" description="Methyltransferase" evidence="5">
    <location>
        <begin position="69"/>
        <end position="159"/>
    </location>
</feature>
<evidence type="ECO:0000313" key="6">
    <source>
        <dbReference type="EMBL" id="EDY19401.1"/>
    </source>
</evidence>
<sequence>MIAKFFQKWRGLSQAAEPPPRNAVPPSTEAKPDTDIYWTPAMAEALETWGEGNAWDEIQFLLATTRGRVLDIACGTGKTMQTLGQRFPALELHGCDISDFLISKAIQRGLPTDRLRVCDATQTGYPDGMFDYSYSIGSLEHFTEQGISDFLKEAARLTRQFSAHMVPVTRSGRDEGWITPHQSYYNNSVEWWLKKCREHFGVVYDIDSRWSDQISTGKWFICGHS</sequence>
<dbReference type="STRING" id="497964.CfE428DRAFT_3086"/>
<dbReference type="Pfam" id="PF13649">
    <property type="entry name" value="Methyltransf_25"/>
    <property type="match status" value="1"/>
</dbReference>
<protein>
    <submittedName>
        <fullName evidence="6">Methyltransferase type 11</fullName>
    </submittedName>
</protein>
<keyword evidence="2 6" id="KW-0808">Transferase</keyword>
<dbReference type="AlphaFoldDB" id="B4D2G1"/>
<accession>B4D2G1</accession>
<reference evidence="6 7" key="1">
    <citation type="journal article" date="2011" name="J. Bacteriol.">
        <title>Genome sequence of Chthoniobacter flavus Ellin428, an aerobic heterotrophic soil bacterium.</title>
        <authorList>
            <person name="Kant R."/>
            <person name="van Passel M.W."/>
            <person name="Palva A."/>
            <person name="Lucas S."/>
            <person name="Lapidus A."/>
            <person name="Glavina Del Rio T."/>
            <person name="Dalin E."/>
            <person name="Tice H."/>
            <person name="Bruce D."/>
            <person name="Goodwin L."/>
            <person name="Pitluck S."/>
            <person name="Larimer F.W."/>
            <person name="Land M.L."/>
            <person name="Hauser L."/>
            <person name="Sangwan P."/>
            <person name="de Vos W.M."/>
            <person name="Janssen P.H."/>
            <person name="Smidt H."/>
        </authorList>
    </citation>
    <scope>NUCLEOTIDE SEQUENCE [LARGE SCALE GENOMIC DNA]</scope>
    <source>
        <strain evidence="6 7">Ellin428</strain>
    </source>
</reference>
<organism evidence="6 7">
    <name type="scientific">Chthoniobacter flavus Ellin428</name>
    <dbReference type="NCBI Taxonomy" id="497964"/>
    <lineage>
        <taxon>Bacteria</taxon>
        <taxon>Pseudomonadati</taxon>
        <taxon>Verrucomicrobiota</taxon>
        <taxon>Spartobacteria</taxon>
        <taxon>Chthoniobacterales</taxon>
        <taxon>Chthoniobacteraceae</taxon>
        <taxon>Chthoniobacter</taxon>
    </lineage>
</organism>
<dbReference type="InterPro" id="IPR041698">
    <property type="entry name" value="Methyltransf_25"/>
</dbReference>
<dbReference type="InParanoid" id="B4D2G1"/>
<dbReference type="Gene3D" id="3.40.50.150">
    <property type="entry name" value="Vaccinia Virus protein VP39"/>
    <property type="match status" value="1"/>
</dbReference>
<dbReference type="EMBL" id="ABVL01000008">
    <property type="protein sequence ID" value="EDY19401.1"/>
    <property type="molecule type" value="Genomic_DNA"/>
</dbReference>
<dbReference type="GO" id="GO:0008168">
    <property type="term" value="F:methyltransferase activity"/>
    <property type="evidence" value="ECO:0007669"/>
    <property type="project" value="UniProtKB-KW"/>
</dbReference>
<evidence type="ECO:0000256" key="3">
    <source>
        <dbReference type="ARBA" id="ARBA00022691"/>
    </source>
</evidence>
<comment type="caution">
    <text evidence="6">The sequence shown here is derived from an EMBL/GenBank/DDBJ whole genome shotgun (WGS) entry which is preliminary data.</text>
</comment>
<dbReference type="Proteomes" id="UP000005824">
    <property type="component" value="Unassembled WGS sequence"/>
</dbReference>
<dbReference type="InterPro" id="IPR029063">
    <property type="entry name" value="SAM-dependent_MTases_sf"/>
</dbReference>
<dbReference type="PANTHER" id="PTHR43464:SF19">
    <property type="entry name" value="UBIQUINONE BIOSYNTHESIS O-METHYLTRANSFERASE, MITOCHONDRIAL"/>
    <property type="match status" value="1"/>
</dbReference>
<feature type="region of interest" description="Disordered" evidence="4">
    <location>
        <begin position="12"/>
        <end position="34"/>
    </location>
</feature>
<evidence type="ECO:0000256" key="2">
    <source>
        <dbReference type="ARBA" id="ARBA00022679"/>
    </source>
</evidence>
<dbReference type="SUPFAM" id="SSF53335">
    <property type="entry name" value="S-adenosyl-L-methionine-dependent methyltransferases"/>
    <property type="match status" value="1"/>
</dbReference>
<dbReference type="PANTHER" id="PTHR43464">
    <property type="entry name" value="METHYLTRANSFERASE"/>
    <property type="match status" value="1"/>
</dbReference>
<name>B4D2G1_9BACT</name>
<evidence type="ECO:0000256" key="1">
    <source>
        <dbReference type="ARBA" id="ARBA00022603"/>
    </source>
</evidence>
<gene>
    <name evidence="6" type="ORF">CfE428DRAFT_3086</name>
</gene>
<keyword evidence="1 6" id="KW-0489">Methyltransferase</keyword>
<evidence type="ECO:0000259" key="5">
    <source>
        <dbReference type="Pfam" id="PF13649"/>
    </source>
</evidence>
<evidence type="ECO:0000313" key="7">
    <source>
        <dbReference type="Proteomes" id="UP000005824"/>
    </source>
</evidence>
<dbReference type="GO" id="GO:0032259">
    <property type="term" value="P:methylation"/>
    <property type="evidence" value="ECO:0007669"/>
    <property type="project" value="UniProtKB-KW"/>
</dbReference>
<proteinExistence type="predicted"/>
<keyword evidence="7" id="KW-1185">Reference proteome</keyword>
<evidence type="ECO:0000256" key="4">
    <source>
        <dbReference type="SAM" id="MobiDB-lite"/>
    </source>
</evidence>
<keyword evidence="3" id="KW-0949">S-adenosyl-L-methionine</keyword>
<dbReference type="CDD" id="cd02440">
    <property type="entry name" value="AdoMet_MTases"/>
    <property type="match status" value="1"/>
</dbReference>